<accession>A0A2P5K7L2</accession>
<dbReference type="Proteomes" id="UP000243096">
    <property type="component" value="Unassembled WGS sequence"/>
</dbReference>
<sequence length="56" mass="6025">MLPFGSAMPLRPAPPADALTTSIASNRQVIVAKHKPIGIEPTIVREAGMQRDTLMQ</sequence>
<protein>
    <submittedName>
        <fullName evidence="1">Uncharacterized protein</fullName>
    </submittedName>
</protein>
<gene>
    <name evidence="1" type="ORF">B0O95_11430</name>
</gene>
<dbReference type="AlphaFoldDB" id="A0A2P5K7L2"/>
<proteinExistence type="predicted"/>
<dbReference type="EMBL" id="PRDW01000014">
    <property type="protein sequence ID" value="PPB82063.1"/>
    <property type="molecule type" value="Genomic_DNA"/>
</dbReference>
<reference evidence="1 2" key="1">
    <citation type="submission" date="2018-01" db="EMBL/GenBank/DDBJ databases">
        <title>Genomic Encyclopedia of Type Strains, Phase III (KMG-III): the genomes of soil and plant-associated and newly described type strains.</title>
        <authorList>
            <person name="Whitman W."/>
        </authorList>
    </citation>
    <scope>NUCLEOTIDE SEQUENCE [LARGE SCALE GENOMIC DNA]</scope>
    <source>
        <strain evidence="1 2">HKI456</strain>
    </source>
</reference>
<organism evidence="1 2">
    <name type="scientific">Mycetohabitans endofungorum</name>
    <dbReference type="NCBI Taxonomy" id="417203"/>
    <lineage>
        <taxon>Bacteria</taxon>
        <taxon>Pseudomonadati</taxon>
        <taxon>Pseudomonadota</taxon>
        <taxon>Betaproteobacteria</taxon>
        <taxon>Burkholderiales</taxon>
        <taxon>Burkholderiaceae</taxon>
        <taxon>Mycetohabitans</taxon>
    </lineage>
</organism>
<comment type="caution">
    <text evidence="1">The sequence shown here is derived from an EMBL/GenBank/DDBJ whole genome shotgun (WGS) entry which is preliminary data.</text>
</comment>
<dbReference type="RefSeq" id="WP_233203358.1">
    <property type="nucleotide sequence ID" value="NZ_CP062179.1"/>
</dbReference>
<evidence type="ECO:0000313" key="2">
    <source>
        <dbReference type="Proteomes" id="UP000243096"/>
    </source>
</evidence>
<name>A0A2P5K7L2_9BURK</name>
<keyword evidence="2" id="KW-1185">Reference proteome</keyword>
<evidence type="ECO:0000313" key="1">
    <source>
        <dbReference type="EMBL" id="PPB82063.1"/>
    </source>
</evidence>